<accession>A0A975C2K4</accession>
<keyword evidence="5" id="KW-1185">Reference proteome</keyword>
<feature type="compositionally biased region" description="Basic and acidic residues" evidence="1">
    <location>
        <begin position="1"/>
        <end position="16"/>
    </location>
</feature>
<dbReference type="PROSITE" id="PS51724">
    <property type="entry name" value="SPOR"/>
    <property type="match status" value="1"/>
</dbReference>
<feature type="domain" description="SPOR" evidence="3">
    <location>
        <begin position="183"/>
        <end position="265"/>
    </location>
</feature>
<feature type="transmembrane region" description="Helical" evidence="2">
    <location>
        <begin position="46"/>
        <end position="66"/>
    </location>
</feature>
<name>A0A975C2K4_9CAUL</name>
<evidence type="ECO:0000256" key="2">
    <source>
        <dbReference type="SAM" id="Phobius"/>
    </source>
</evidence>
<evidence type="ECO:0000313" key="4">
    <source>
        <dbReference type="EMBL" id="QTC92345.1"/>
    </source>
</evidence>
<gene>
    <name evidence="4" type="ORF">IFJ75_05485</name>
</gene>
<keyword evidence="2" id="KW-1133">Transmembrane helix</keyword>
<evidence type="ECO:0000313" key="5">
    <source>
        <dbReference type="Proteomes" id="UP000663918"/>
    </source>
</evidence>
<keyword evidence="2" id="KW-0812">Transmembrane</keyword>
<dbReference type="Proteomes" id="UP000663918">
    <property type="component" value="Chromosome"/>
</dbReference>
<evidence type="ECO:0000259" key="3">
    <source>
        <dbReference type="PROSITE" id="PS51724"/>
    </source>
</evidence>
<organism evidence="4 5">
    <name type="scientific">Brevundimonas goettingensis</name>
    <dbReference type="NCBI Taxonomy" id="2774190"/>
    <lineage>
        <taxon>Bacteria</taxon>
        <taxon>Pseudomonadati</taxon>
        <taxon>Pseudomonadota</taxon>
        <taxon>Alphaproteobacteria</taxon>
        <taxon>Caulobacterales</taxon>
        <taxon>Caulobacteraceae</taxon>
        <taxon>Brevundimonas</taxon>
    </lineage>
</organism>
<proteinExistence type="predicted"/>
<dbReference type="Pfam" id="PF05036">
    <property type="entry name" value="SPOR"/>
    <property type="match status" value="1"/>
</dbReference>
<dbReference type="KEGG" id="bgoe:IFJ75_05485"/>
<evidence type="ECO:0000256" key="1">
    <source>
        <dbReference type="SAM" id="MobiDB-lite"/>
    </source>
</evidence>
<feature type="compositionally biased region" description="Low complexity" evidence="1">
    <location>
        <begin position="155"/>
        <end position="178"/>
    </location>
</feature>
<feature type="region of interest" description="Disordered" evidence="1">
    <location>
        <begin position="1"/>
        <end position="42"/>
    </location>
</feature>
<dbReference type="GO" id="GO:0042834">
    <property type="term" value="F:peptidoglycan binding"/>
    <property type="evidence" value="ECO:0007669"/>
    <property type="project" value="InterPro"/>
</dbReference>
<dbReference type="AlphaFoldDB" id="A0A975C2K4"/>
<dbReference type="EMBL" id="CP062222">
    <property type="protein sequence ID" value="QTC92345.1"/>
    <property type="molecule type" value="Genomic_DNA"/>
</dbReference>
<dbReference type="InterPro" id="IPR007730">
    <property type="entry name" value="SPOR-like_dom"/>
</dbReference>
<reference evidence="4" key="1">
    <citation type="submission" date="2020-09" db="EMBL/GenBank/DDBJ databases">
        <title>Brevundimonas sp. LVF2 isolated from a puddle in Goettingen, Germany.</title>
        <authorList>
            <person name="Friedrich I."/>
            <person name="Klassen A."/>
            <person name="Hannes N."/>
            <person name="Schneider D."/>
            <person name="Hertel R."/>
            <person name="Daniel R."/>
        </authorList>
    </citation>
    <scope>NUCLEOTIDE SEQUENCE</scope>
    <source>
        <strain evidence="4">LVF2</strain>
    </source>
</reference>
<protein>
    <submittedName>
        <fullName evidence="4">SPOR domain-containing protein</fullName>
    </submittedName>
</protein>
<dbReference type="RefSeq" id="WP_207931628.1">
    <property type="nucleotide sequence ID" value="NZ_CP062222.1"/>
</dbReference>
<sequence>MSYDDNNRPNDSRDRGPYTPPTDDDLPFNRGGFDARRGPPAKAPPVTLIVSAVVLLVLIIAVVVFYRSGLRASNDVPPAVGTPVGQMKVEAPVDAQPVDEEAGVDVYRDETPPVDTAPTYTAPPEQAQPRPAPRPLPPVVSDELPPVRPVPGRPAPATTTRPAPTAPVVRPSPQATQTPPTPAAANGSSAVQIGAFSSTAIADREYAAVAARFPQYARGAQKRVQEVTASNGSTVYRTTFFGLSRERAQAFCAAIQGAGGDCLVR</sequence>
<keyword evidence="2" id="KW-0472">Membrane</keyword>
<feature type="region of interest" description="Disordered" evidence="1">
    <location>
        <begin position="92"/>
        <end position="188"/>
    </location>
</feature>